<dbReference type="Pfam" id="PF00496">
    <property type="entry name" value="SBP_bac_5"/>
    <property type="match status" value="1"/>
</dbReference>
<dbReference type="Gene3D" id="3.10.105.10">
    <property type="entry name" value="Dipeptide-binding Protein, Domain 3"/>
    <property type="match status" value="1"/>
</dbReference>
<proteinExistence type="inferred from homology"/>
<comment type="caution">
    <text evidence="5">The sequence shown here is derived from an EMBL/GenBank/DDBJ whole genome shotgun (WGS) entry which is preliminary data.</text>
</comment>
<dbReference type="EMBL" id="FCOE02000003">
    <property type="protein sequence ID" value="SAK49796.1"/>
    <property type="molecule type" value="Genomic_DNA"/>
</dbReference>
<accession>A0A157ZWF3</accession>
<dbReference type="PIRSF" id="PIRSF002741">
    <property type="entry name" value="MppA"/>
    <property type="match status" value="1"/>
</dbReference>
<dbReference type="InterPro" id="IPR030678">
    <property type="entry name" value="Peptide/Ni-bd"/>
</dbReference>
<evidence type="ECO:0000313" key="6">
    <source>
        <dbReference type="Proteomes" id="UP000054911"/>
    </source>
</evidence>
<evidence type="ECO:0000259" key="4">
    <source>
        <dbReference type="Pfam" id="PF00496"/>
    </source>
</evidence>
<sequence>MRTFSSVLRGLVFAAALSGAFTEPARAASAAPAVDRDTVVIGVEKEFYNLDGLVAVSGDSLRYGWQIYDTLYGFDQKGNLVPRLATSVTVSADSRVFTYKLRPNVKFHNGATLNSRDVKASLEHVLDPRSKSTRRPFFAPVVESIETPDDLTVVFKLKQPDGAFANKVAGYLYIIPADYLASLPNPDAFAQKPVSLGPYKFKSLAPGGSELVLERFDDYWGEKPRVKTLIFRAITEPASRVNAVLRGEVDLSVALPFSDYARLKKESGLDVIESRVASPVYVRVYTTDKNSPFSNVQVRQALSYALDTSAIIKSVLYGVGEPLGTMISNYYPYGSDRSIKPYPYDPAKARALLAQAGYPKGFETTLNIQGDMPQGVAEAIAAYWGQVGVKVKLNRLTYATFQRLNNTHTSGPLALSQFTNALYDPVHPVGGAFASEGSWSDYSNPKVDALLADVSRVSDTKQRGEVFQKIGRELHDDAAAFFISEFTYVYAKKKTLQWQPQQGGGFLNFRTIQWAPQTVAGN</sequence>
<dbReference type="Gene3D" id="3.90.76.10">
    <property type="entry name" value="Dipeptide-binding Protein, Domain 1"/>
    <property type="match status" value="1"/>
</dbReference>
<keyword evidence="2 3" id="KW-0732">Signal</keyword>
<evidence type="ECO:0000256" key="1">
    <source>
        <dbReference type="ARBA" id="ARBA00005695"/>
    </source>
</evidence>
<dbReference type="Proteomes" id="UP000054911">
    <property type="component" value="Unassembled WGS sequence"/>
</dbReference>
<keyword evidence="6" id="KW-1185">Reference proteome</keyword>
<dbReference type="GO" id="GO:0015833">
    <property type="term" value="P:peptide transport"/>
    <property type="evidence" value="ECO:0007669"/>
    <property type="project" value="TreeGrafter"/>
</dbReference>
<dbReference type="GO" id="GO:1904680">
    <property type="term" value="F:peptide transmembrane transporter activity"/>
    <property type="evidence" value="ECO:0007669"/>
    <property type="project" value="TreeGrafter"/>
</dbReference>
<name>A0A157ZWF3_9BURK</name>
<organism evidence="5 6">
    <name type="scientific">Caballeronia pedi</name>
    <dbReference type="NCBI Taxonomy" id="1777141"/>
    <lineage>
        <taxon>Bacteria</taxon>
        <taxon>Pseudomonadati</taxon>
        <taxon>Pseudomonadota</taxon>
        <taxon>Betaproteobacteria</taxon>
        <taxon>Burkholderiales</taxon>
        <taxon>Burkholderiaceae</taxon>
        <taxon>Caballeronia</taxon>
    </lineage>
</organism>
<dbReference type="OrthoDB" id="9801799at2"/>
<dbReference type="InterPro" id="IPR000914">
    <property type="entry name" value="SBP_5_dom"/>
</dbReference>
<gene>
    <name evidence="5" type="ORF">AWB80_01394</name>
</gene>
<evidence type="ECO:0000256" key="3">
    <source>
        <dbReference type="SAM" id="SignalP"/>
    </source>
</evidence>
<dbReference type="PANTHER" id="PTHR30290:SF38">
    <property type="entry name" value="D,D-DIPEPTIDE-BINDING PERIPLASMIC PROTEIN DDPA-RELATED"/>
    <property type="match status" value="1"/>
</dbReference>
<feature type="chain" id="PRO_5007619817" evidence="3">
    <location>
        <begin position="28"/>
        <end position="522"/>
    </location>
</feature>
<dbReference type="SUPFAM" id="SSF53850">
    <property type="entry name" value="Periplasmic binding protein-like II"/>
    <property type="match status" value="1"/>
</dbReference>
<protein>
    <submittedName>
        <fullName evidence="5">Glutathione ABC transporter substrate-binding protein GsiB</fullName>
    </submittedName>
</protein>
<reference evidence="5" key="1">
    <citation type="submission" date="2016-01" db="EMBL/GenBank/DDBJ databases">
        <authorList>
            <person name="Peeters C."/>
        </authorList>
    </citation>
    <scope>NUCLEOTIDE SEQUENCE [LARGE SCALE GENOMIC DNA]</scope>
    <source>
        <strain evidence="5">LMG 29323</strain>
    </source>
</reference>
<dbReference type="RefSeq" id="WP_061173905.1">
    <property type="nucleotide sequence ID" value="NZ_FCOE02000003.1"/>
</dbReference>
<dbReference type="AlphaFoldDB" id="A0A157ZWF3"/>
<dbReference type="STRING" id="1777141.AWB80_01394"/>
<feature type="signal peptide" evidence="3">
    <location>
        <begin position="1"/>
        <end position="27"/>
    </location>
</feature>
<evidence type="ECO:0000313" key="5">
    <source>
        <dbReference type="EMBL" id="SAK49796.1"/>
    </source>
</evidence>
<dbReference type="GO" id="GO:0043190">
    <property type="term" value="C:ATP-binding cassette (ABC) transporter complex"/>
    <property type="evidence" value="ECO:0007669"/>
    <property type="project" value="InterPro"/>
</dbReference>
<feature type="domain" description="Solute-binding protein family 5" evidence="4">
    <location>
        <begin position="80"/>
        <end position="426"/>
    </location>
</feature>
<dbReference type="PANTHER" id="PTHR30290">
    <property type="entry name" value="PERIPLASMIC BINDING COMPONENT OF ABC TRANSPORTER"/>
    <property type="match status" value="1"/>
</dbReference>
<dbReference type="CDD" id="cd00995">
    <property type="entry name" value="PBP2_NikA_DppA_OppA_like"/>
    <property type="match status" value="1"/>
</dbReference>
<evidence type="ECO:0000256" key="2">
    <source>
        <dbReference type="ARBA" id="ARBA00022729"/>
    </source>
</evidence>
<dbReference type="Gene3D" id="3.40.190.10">
    <property type="entry name" value="Periplasmic binding protein-like II"/>
    <property type="match status" value="1"/>
</dbReference>
<dbReference type="GO" id="GO:0030288">
    <property type="term" value="C:outer membrane-bounded periplasmic space"/>
    <property type="evidence" value="ECO:0007669"/>
    <property type="project" value="UniProtKB-ARBA"/>
</dbReference>
<comment type="similarity">
    <text evidence="1">Belongs to the bacterial solute-binding protein 5 family.</text>
</comment>
<dbReference type="InterPro" id="IPR039424">
    <property type="entry name" value="SBP_5"/>
</dbReference>